<dbReference type="Gene3D" id="1.10.630.10">
    <property type="entry name" value="Cytochrome P450"/>
    <property type="match status" value="1"/>
</dbReference>
<dbReference type="InterPro" id="IPR001128">
    <property type="entry name" value="Cyt_P450"/>
</dbReference>
<name>A0A6A6H918_VIRVR</name>
<evidence type="ECO:0000256" key="1">
    <source>
        <dbReference type="ARBA" id="ARBA00010617"/>
    </source>
</evidence>
<comment type="similarity">
    <text evidence="1">Belongs to the cytochrome P450 family.</text>
</comment>
<keyword evidence="2 5" id="KW-0479">Metal-binding</keyword>
<keyword evidence="5" id="KW-0349">Heme</keyword>
<dbReference type="InterPro" id="IPR050364">
    <property type="entry name" value="Cytochrome_P450_fung"/>
</dbReference>
<dbReference type="PANTHER" id="PTHR46300">
    <property type="entry name" value="P450, PUTATIVE (EUROFUNG)-RELATED-RELATED"/>
    <property type="match status" value="1"/>
</dbReference>
<organism evidence="7 8">
    <name type="scientific">Viridothelium virens</name>
    <name type="common">Speckled blister lichen</name>
    <name type="synonym">Trypethelium virens</name>
    <dbReference type="NCBI Taxonomy" id="1048519"/>
    <lineage>
        <taxon>Eukaryota</taxon>
        <taxon>Fungi</taxon>
        <taxon>Dikarya</taxon>
        <taxon>Ascomycota</taxon>
        <taxon>Pezizomycotina</taxon>
        <taxon>Dothideomycetes</taxon>
        <taxon>Dothideomycetes incertae sedis</taxon>
        <taxon>Trypetheliales</taxon>
        <taxon>Trypetheliaceae</taxon>
        <taxon>Viridothelium</taxon>
    </lineage>
</organism>
<dbReference type="CDD" id="cd11065">
    <property type="entry name" value="CYP64-like"/>
    <property type="match status" value="1"/>
</dbReference>
<evidence type="ECO:0000256" key="4">
    <source>
        <dbReference type="ARBA" id="ARBA00023004"/>
    </source>
</evidence>
<feature type="region of interest" description="Disordered" evidence="6">
    <location>
        <begin position="470"/>
        <end position="533"/>
    </location>
</feature>
<feature type="binding site" description="axial binding residue" evidence="5">
    <location>
        <position position="441"/>
    </location>
    <ligand>
        <name>heme</name>
        <dbReference type="ChEBI" id="CHEBI:30413"/>
    </ligand>
    <ligandPart>
        <name>Fe</name>
        <dbReference type="ChEBI" id="CHEBI:18248"/>
    </ligandPart>
</feature>
<evidence type="ECO:0000256" key="6">
    <source>
        <dbReference type="SAM" id="MobiDB-lite"/>
    </source>
</evidence>
<keyword evidence="3" id="KW-0560">Oxidoreductase</keyword>
<protein>
    <submittedName>
        <fullName evidence="7">Cytochrome P450</fullName>
    </submittedName>
</protein>
<dbReference type="EMBL" id="ML991799">
    <property type="protein sequence ID" value="KAF2234318.1"/>
    <property type="molecule type" value="Genomic_DNA"/>
</dbReference>
<dbReference type="GO" id="GO:0005506">
    <property type="term" value="F:iron ion binding"/>
    <property type="evidence" value="ECO:0007669"/>
    <property type="project" value="InterPro"/>
</dbReference>
<evidence type="ECO:0000313" key="8">
    <source>
        <dbReference type="Proteomes" id="UP000800092"/>
    </source>
</evidence>
<keyword evidence="8" id="KW-1185">Reference proteome</keyword>
<evidence type="ECO:0000256" key="2">
    <source>
        <dbReference type="ARBA" id="ARBA00022723"/>
    </source>
</evidence>
<proteinExistence type="inferred from homology"/>
<evidence type="ECO:0000256" key="5">
    <source>
        <dbReference type="PIRSR" id="PIRSR602401-1"/>
    </source>
</evidence>
<dbReference type="PRINTS" id="PR00463">
    <property type="entry name" value="EP450I"/>
</dbReference>
<evidence type="ECO:0000313" key="7">
    <source>
        <dbReference type="EMBL" id="KAF2234318.1"/>
    </source>
</evidence>
<dbReference type="SUPFAM" id="SSF48264">
    <property type="entry name" value="Cytochrome P450"/>
    <property type="match status" value="1"/>
</dbReference>
<accession>A0A6A6H918</accession>
<keyword evidence="4 5" id="KW-0408">Iron</keyword>
<comment type="cofactor">
    <cofactor evidence="5">
        <name>heme</name>
        <dbReference type="ChEBI" id="CHEBI:30413"/>
    </cofactor>
</comment>
<dbReference type="Proteomes" id="UP000800092">
    <property type="component" value="Unassembled WGS sequence"/>
</dbReference>
<dbReference type="GO" id="GO:0004497">
    <property type="term" value="F:monooxygenase activity"/>
    <property type="evidence" value="ECO:0007669"/>
    <property type="project" value="InterPro"/>
</dbReference>
<dbReference type="OrthoDB" id="1103324at2759"/>
<dbReference type="GO" id="GO:0016705">
    <property type="term" value="F:oxidoreductase activity, acting on paired donors, with incorporation or reduction of molecular oxygen"/>
    <property type="evidence" value="ECO:0007669"/>
    <property type="project" value="InterPro"/>
</dbReference>
<sequence>MAITYSLIFCFSFFCVSALIKWTTALRRTRLPAGVRRLPGPRGLPFIGSVHELPEQCSWLKFADWAREYGPIYQVNLGGVNHIWISTDHIARDLLAKRAAIYSDRPHIPALIDDNRTSAHYLPLLSKNDAWTRQRKFAKQIMSLSEKAGFYQYPELESKRMLYEMMKDPSRYNVSLESYIARVTSRLAWGTPSSSDELKQRARELLIGVSPTGALGNKLPFLMDLPDWLVPAKAWERRRARTERKFFEIMQRAVEAEMVQTTEKPSWTRSFLEKKSLWGFKSVLEGAYAVGMHGIAGALTIAAPMQSFCLAMIHYPQYQHILHEEVDRVCGDRPPCFGDMPNMPVLRAFIRESMRWRPAVPTGIPHELTQDDVYEGYHLPAGSVMHPLEWCISRDPTMFPDPEAYNPMRWLDPAYSTFKEDLTVHPTITQYSQFGYGRRVCQGQEVTEADMFVGVGAMAWLFNISKDDPNSDADSAYESGADESLEQDDQFRMDKKPGISVNTGIETPPDEKSIEQIQTPPPTPSEPRKPEGLTQSLESIRANGNIPEPTITSRSAPSDPTLAFSPLLIAKPYPFKFSMRIRNADRAAFARREYEKLRQEGEFPDEKVYWNGGTAGDEMYGWGKV</sequence>
<dbReference type="InterPro" id="IPR002401">
    <property type="entry name" value="Cyt_P450_E_grp-I"/>
</dbReference>
<dbReference type="GO" id="GO:0020037">
    <property type="term" value="F:heme binding"/>
    <property type="evidence" value="ECO:0007669"/>
    <property type="project" value="InterPro"/>
</dbReference>
<dbReference type="AlphaFoldDB" id="A0A6A6H918"/>
<dbReference type="InterPro" id="IPR036396">
    <property type="entry name" value="Cyt_P450_sf"/>
</dbReference>
<dbReference type="PANTHER" id="PTHR46300:SF8">
    <property type="entry name" value="CYTOCHROME P450 2E1"/>
    <property type="match status" value="1"/>
</dbReference>
<dbReference type="Pfam" id="PF00067">
    <property type="entry name" value="p450"/>
    <property type="match status" value="1"/>
</dbReference>
<gene>
    <name evidence="7" type="ORF">EV356DRAFT_545718</name>
</gene>
<reference evidence="7" key="1">
    <citation type="journal article" date="2020" name="Stud. Mycol.">
        <title>101 Dothideomycetes genomes: a test case for predicting lifestyles and emergence of pathogens.</title>
        <authorList>
            <person name="Haridas S."/>
            <person name="Albert R."/>
            <person name="Binder M."/>
            <person name="Bloem J."/>
            <person name="Labutti K."/>
            <person name="Salamov A."/>
            <person name="Andreopoulos B."/>
            <person name="Baker S."/>
            <person name="Barry K."/>
            <person name="Bills G."/>
            <person name="Bluhm B."/>
            <person name="Cannon C."/>
            <person name="Castanera R."/>
            <person name="Culley D."/>
            <person name="Daum C."/>
            <person name="Ezra D."/>
            <person name="Gonzalez J."/>
            <person name="Henrissat B."/>
            <person name="Kuo A."/>
            <person name="Liang C."/>
            <person name="Lipzen A."/>
            <person name="Lutzoni F."/>
            <person name="Magnuson J."/>
            <person name="Mondo S."/>
            <person name="Nolan M."/>
            <person name="Ohm R."/>
            <person name="Pangilinan J."/>
            <person name="Park H.-J."/>
            <person name="Ramirez L."/>
            <person name="Alfaro M."/>
            <person name="Sun H."/>
            <person name="Tritt A."/>
            <person name="Yoshinaga Y."/>
            <person name="Zwiers L.-H."/>
            <person name="Turgeon B."/>
            <person name="Goodwin S."/>
            <person name="Spatafora J."/>
            <person name="Crous P."/>
            <person name="Grigoriev I."/>
        </authorList>
    </citation>
    <scope>NUCLEOTIDE SEQUENCE</scope>
    <source>
        <strain evidence="7">Tuck. ex Michener</strain>
    </source>
</reference>
<evidence type="ECO:0000256" key="3">
    <source>
        <dbReference type="ARBA" id="ARBA00023002"/>
    </source>
</evidence>